<dbReference type="RefSeq" id="WP_184343430.1">
    <property type="nucleotide sequence ID" value="NZ_JACHIG010000013.1"/>
</dbReference>
<keyword evidence="1 3" id="KW-0328">Glycosyltransferase</keyword>
<comment type="caution">
    <text evidence="3">The sequence shown here is derived from an EMBL/GenBank/DDBJ whole genome shotgun (WGS) entry which is preliminary data.</text>
</comment>
<reference evidence="3 4" key="1">
    <citation type="submission" date="2020-08" db="EMBL/GenBank/DDBJ databases">
        <title>Genomic Encyclopedia of Type Strains, Phase IV (KMG-IV): sequencing the most valuable type-strain genomes for metagenomic binning, comparative biology and taxonomic classification.</title>
        <authorList>
            <person name="Goeker M."/>
        </authorList>
    </citation>
    <scope>NUCLEOTIDE SEQUENCE [LARGE SCALE GENOMIC DNA]</scope>
    <source>
        <strain evidence="3 4">DSM 12252</strain>
    </source>
</reference>
<dbReference type="NCBIfam" id="TIGR00696">
    <property type="entry name" value="wecG_tagA_cpsF"/>
    <property type="match status" value="1"/>
</dbReference>
<dbReference type="Pfam" id="PF03808">
    <property type="entry name" value="Glyco_tran_WecG"/>
    <property type="match status" value="1"/>
</dbReference>
<dbReference type="CDD" id="cd06533">
    <property type="entry name" value="Glyco_transf_WecG_TagA"/>
    <property type="match status" value="1"/>
</dbReference>
<dbReference type="EC" id="2.4.1.187" evidence="3"/>
<dbReference type="EMBL" id="JACHIG010000013">
    <property type="protein sequence ID" value="MBB5035037.1"/>
    <property type="molecule type" value="Genomic_DNA"/>
</dbReference>
<dbReference type="Proteomes" id="UP000590740">
    <property type="component" value="Unassembled WGS sequence"/>
</dbReference>
<evidence type="ECO:0000256" key="1">
    <source>
        <dbReference type="ARBA" id="ARBA00022676"/>
    </source>
</evidence>
<accession>A0A7W7YFE0</accession>
<dbReference type="GO" id="GO:0047244">
    <property type="term" value="F:N-acetylglucosaminyldiphosphoundecaprenol N-acetyl-beta-D-mannosaminyltransferase activity"/>
    <property type="evidence" value="ECO:0007669"/>
    <property type="project" value="UniProtKB-EC"/>
</dbReference>
<dbReference type="PANTHER" id="PTHR34136">
    <property type="match status" value="1"/>
</dbReference>
<proteinExistence type="predicted"/>
<keyword evidence="2 3" id="KW-0808">Transferase</keyword>
<evidence type="ECO:0000313" key="3">
    <source>
        <dbReference type="EMBL" id="MBB5035037.1"/>
    </source>
</evidence>
<dbReference type="AlphaFoldDB" id="A0A7W7YFE0"/>
<name>A0A7W7YFE0_9BACT</name>
<evidence type="ECO:0000256" key="2">
    <source>
        <dbReference type="ARBA" id="ARBA00022679"/>
    </source>
</evidence>
<dbReference type="PANTHER" id="PTHR34136:SF1">
    <property type="entry name" value="UDP-N-ACETYL-D-MANNOSAMINURONIC ACID TRANSFERASE"/>
    <property type="match status" value="1"/>
</dbReference>
<dbReference type="InterPro" id="IPR004629">
    <property type="entry name" value="WecG_TagA_CpsF"/>
</dbReference>
<keyword evidence="4" id="KW-1185">Reference proteome</keyword>
<evidence type="ECO:0000313" key="4">
    <source>
        <dbReference type="Proteomes" id="UP000590740"/>
    </source>
</evidence>
<organism evidence="3 4">
    <name type="scientific">Prosthecobacter vanneervenii</name>
    <dbReference type="NCBI Taxonomy" id="48466"/>
    <lineage>
        <taxon>Bacteria</taxon>
        <taxon>Pseudomonadati</taxon>
        <taxon>Verrucomicrobiota</taxon>
        <taxon>Verrucomicrobiia</taxon>
        <taxon>Verrucomicrobiales</taxon>
        <taxon>Verrucomicrobiaceae</taxon>
        <taxon>Prosthecobacter</taxon>
    </lineage>
</organism>
<protein>
    <submittedName>
        <fullName evidence="3">N-acetylglucosaminyldiphosphoundecaprenol N-acetyl-beta-D-mannosaminyltransferase</fullName>
        <ecNumber evidence="3">2.4.1.187</ecNumber>
    </submittedName>
</protein>
<gene>
    <name evidence="3" type="ORF">HNQ65_004645</name>
</gene>
<sequence>MNPFIPMYGTVLGTRLDVTDYEQALNHVVALARCGGVAAVAAANTHLLAEAAANADFAAVLKSFDVVLPDGMPLVWGLKLDGHDIKERVYGPYFMQHVLRHAPAGLKHYFFGGTKECLKRLEERARELNPQVCIAGAVSPPFGRWDDETETRLIDEINAADADFVWIALGGVKQETWIAQNRHRFKRGVFLAVGDAFALVAGLRSYAPKWMQRCGLTWVYRLSQEPKRLLGRYLIYNTRFVLAFLGERWRRAHS</sequence>